<evidence type="ECO:0000256" key="1">
    <source>
        <dbReference type="SAM" id="MobiDB-lite"/>
    </source>
</evidence>
<organism evidence="4 5">
    <name type="scientific">Halocaridina rubra</name>
    <name type="common">Hawaiian red shrimp</name>
    <dbReference type="NCBI Taxonomy" id="373956"/>
    <lineage>
        <taxon>Eukaryota</taxon>
        <taxon>Metazoa</taxon>
        <taxon>Ecdysozoa</taxon>
        <taxon>Arthropoda</taxon>
        <taxon>Crustacea</taxon>
        <taxon>Multicrustacea</taxon>
        <taxon>Malacostraca</taxon>
        <taxon>Eumalacostraca</taxon>
        <taxon>Eucarida</taxon>
        <taxon>Decapoda</taxon>
        <taxon>Pleocyemata</taxon>
        <taxon>Caridea</taxon>
        <taxon>Atyoidea</taxon>
        <taxon>Atyidae</taxon>
        <taxon>Halocaridina</taxon>
    </lineage>
</organism>
<dbReference type="PANTHER" id="PTHR23278">
    <property type="entry name" value="SIDESTEP PROTEIN"/>
    <property type="match status" value="1"/>
</dbReference>
<keyword evidence="2" id="KW-0472">Membrane</keyword>
<dbReference type="SUPFAM" id="SSF48726">
    <property type="entry name" value="Immunoglobulin"/>
    <property type="match status" value="1"/>
</dbReference>
<dbReference type="InterPro" id="IPR013783">
    <property type="entry name" value="Ig-like_fold"/>
</dbReference>
<feature type="region of interest" description="Disordered" evidence="1">
    <location>
        <begin position="234"/>
        <end position="261"/>
    </location>
</feature>
<dbReference type="InterPro" id="IPR036179">
    <property type="entry name" value="Ig-like_dom_sf"/>
</dbReference>
<protein>
    <recommendedName>
        <fullName evidence="3">Fibronectin type-III domain-containing protein</fullName>
    </recommendedName>
</protein>
<keyword evidence="2" id="KW-0812">Transmembrane</keyword>
<name>A0AAN8WP32_HALRR</name>
<evidence type="ECO:0000313" key="5">
    <source>
        <dbReference type="Proteomes" id="UP001381693"/>
    </source>
</evidence>
<proteinExistence type="predicted"/>
<feature type="transmembrane region" description="Helical" evidence="2">
    <location>
        <begin position="206"/>
        <end position="230"/>
    </location>
</feature>
<keyword evidence="5" id="KW-1185">Reference proteome</keyword>
<dbReference type="SUPFAM" id="SSF49265">
    <property type="entry name" value="Fibronectin type III"/>
    <property type="match status" value="1"/>
</dbReference>
<evidence type="ECO:0000256" key="2">
    <source>
        <dbReference type="SAM" id="Phobius"/>
    </source>
</evidence>
<dbReference type="PROSITE" id="PS50853">
    <property type="entry name" value="FN3"/>
    <property type="match status" value="1"/>
</dbReference>
<evidence type="ECO:0000259" key="3">
    <source>
        <dbReference type="PROSITE" id="PS50853"/>
    </source>
</evidence>
<evidence type="ECO:0000313" key="4">
    <source>
        <dbReference type="EMBL" id="KAK7069675.1"/>
    </source>
</evidence>
<gene>
    <name evidence="4" type="ORF">SK128_018288</name>
</gene>
<keyword evidence="2" id="KW-1133">Transmembrane helix</keyword>
<dbReference type="Gene3D" id="2.60.40.10">
    <property type="entry name" value="Immunoglobulins"/>
    <property type="match status" value="1"/>
</dbReference>
<dbReference type="CDD" id="cd00063">
    <property type="entry name" value="FN3"/>
    <property type="match status" value="1"/>
</dbReference>
<feature type="domain" description="Fibronectin type-III" evidence="3">
    <location>
        <begin position="100"/>
        <end position="194"/>
    </location>
</feature>
<dbReference type="InterPro" id="IPR003961">
    <property type="entry name" value="FN3_dom"/>
</dbReference>
<dbReference type="PANTHER" id="PTHR23278:SF19">
    <property type="entry name" value="OBSCURIN"/>
    <property type="match status" value="1"/>
</dbReference>
<sequence length="349" mass="37666">MSLFSQQHERVPGNRVSWNGLESSLRYLPNKTQDYGTLHCWASNPVGHQAKPCIFTVKPAGVPSAPLNCTVSNQTWESVEVTCGDVKANLESHGNYLYGYPGHVNSTNQESNDILIPSDQAEFLQDSDKPRYLLTVQERVGLSVVHNVSGERGVFSVPGLTPGLDYVISVRRYNSHGISPAVSLEAFTLRTAENRMREDDDGTDSAVLGVVVGVMAVVIILAVGAIVISLRSRSSRPRPFTPSEATRLPPGEAASESGGLDHPDLLEAETHVVPSTAYRATEVTQALLSTSRPVEAEMTVSPGSISPTAHLEYLSCEGPDSLSSSAALRAHPRLYVRAEGHKGHQESFL</sequence>
<accession>A0AAN8WP32</accession>
<comment type="caution">
    <text evidence="4">The sequence shown here is derived from an EMBL/GenBank/DDBJ whole genome shotgun (WGS) entry which is preliminary data.</text>
</comment>
<dbReference type="AlphaFoldDB" id="A0AAN8WP32"/>
<dbReference type="InterPro" id="IPR036116">
    <property type="entry name" value="FN3_sf"/>
</dbReference>
<dbReference type="Proteomes" id="UP001381693">
    <property type="component" value="Unassembled WGS sequence"/>
</dbReference>
<reference evidence="4 5" key="1">
    <citation type="submission" date="2023-11" db="EMBL/GenBank/DDBJ databases">
        <title>Halocaridina rubra genome assembly.</title>
        <authorList>
            <person name="Smith C."/>
        </authorList>
    </citation>
    <scope>NUCLEOTIDE SEQUENCE [LARGE SCALE GENOMIC DNA]</scope>
    <source>
        <strain evidence="4">EP-1</strain>
        <tissue evidence="4">Whole</tissue>
    </source>
</reference>
<dbReference type="EMBL" id="JAXCGZ010015969">
    <property type="protein sequence ID" value="KAK7069675.1"/>
    <property type="molecule type" value="Genomic_DNA"/>
</dbReference>